<organism evidence="2 3">
    <name type="scientific">Ideonella margarita</name>
    <dbReference type="NCBI Taxonomy" id="2984191"/>
    <lineage>
        <taxon>Bacteria</taxon>
        <taxon>Pseudomonadati</taxon>
        <taxon>Pseudomonadota</taxon>
        <taxon>Betaproteobacteria</taxon>
        <taxon>Burkholderiales</taxon>
        <taxon>Sphaerotilaceae</taxon>
        <taxon>Ideonella</taxon>
    </lineage>
</organism>
<reference evidence="2 3" key="1">
    <citation type="submission" date="2024-04" db="EMBL/GenBank/DDBJ databases">
        <title>Novel species of the genus Ideonella isolated from streams.</title>
        <authorList>
            <person name="Lu H."/>
        </authorList>
    </citation>
    <scope>NUCLEOTIDE SEQUENCE [LARGE SCALE GENOMIC DNA]</scope>
    <source>
        <strain evidence="2 3">LYT19W</strain>
    </source>
</reference>
<protein>
    <recommendedName>
        <fullName evidence="4">Type II secretion system protein GspC N-terminal domain-containing protein</fullName>
    </recommendedName>
</protein>
<evidence type="ECO:0000313" key="3">
    <source>
        <dbReference type="Proteomes" id="UP001379945"/>
    </source>
</evidence>
<accession>A0ABU9C1P3</accession>
<sequence>MWALIAASALFWGFRVLVKPAPLPAQAQTPMRSLAMGGELLKVLGGADAAEEEDDTPAATRFQLLGVVAPAAGRLDGGLALIAVDDGRPRTVRVGGVIDGDTVLLSVARRSIKIGPTGGPASNELSLPDPSSSGHASANRALGAQPGAMGALRPGMGGVAPMPGALQAPKGGKAADGEDEDE</sequence>
<name>A0ABU9C1P3_9BURK</name>
<proteinExistence type="predicted"/>
<evidence type="ECO:0000313" key="2">
    <source>
        <dbReference type="EMBL" id="MEK8044881.1"/>
    </source>
</evidence>
<dbReference type="RefSeq" id="WP_341397040.1">
    <property type="nucleotide sequence ID" value="NZ_JBBUTI010000001.1"/>
</dbReference>
<feature type="compositionally biased region" description="Polar residues" evidence="1">
    <location>
        <begin position="123"/>
        <end position="136"/>
    </location>
</feature>
<feature type="region of interest" description="Disordered" evidence="1">
    <location>
        <begin position="115"/>
        <end position="182"/>
    </location>
</feature>
<comment type="caution">
    <text evidence="2">The sequence shown here is derived from an EMBL/GenBank/DDBJ whole genome shotgun (WGS) entry which is preliminary data.</text>
</comment>
<evidence type="ECO:0000256" key="1">
    <source>
        <dbReference type="SAM" id="MobiDB-lite"/>
    </source>
</evidence>
<keyword evidence="3" id="KW-1185">Reference proteome</keyword>
<dbReference type="Proteomes" id="UP001379945">
    <property type="component" value="Unassembled WGS sequence"/>
</dbReference>
<dbReference type="EMBL" id="JBBUTI010000001">
    <property type="protein sequence ID" value="MEK8044881.1"/>
    <property type="molecule type" value="Genomic_DNA"/>
</dbReference>
<gene>
    <name evidence="2" type="ORF">AACH00_00815</name>
</gene>
<evidence type="ECO:0008006" key="4">
    <source>
        <dbReference type="Google" id="ProtNLM"/>
    </source>
</evidence>